<sequence length="361" mass="39275">MTLVAPPPQQCPSMPSPTSVPNGVAPSPPPPCSGCIKLHADIKQNMQQMMDKFDLIYMRLESLMNEKEKNRMIVHDQEMSESGSDDKDVPSPADSRASPNTAQGSRKRKPNKDTVHRVADDVQEVANTTSGVSETPAVSATPSTPASATAAAAPSSFADNMGFLGGQMMDPLAQQQQLLQFIMQQSLGAAAASSTHPAPPSTPQGTQSAASMTMTPTAPVSGVKSEQPDPQVLMEQLQQQFKEKFEDDDSNASVSRCSNCMTTKTTAWRRDMAGKLVCNACGLYYRLHRTHRPVHMRKDFIQQRFRRKTKEEEVNSPSAMLNSLFSMSQLAGSGNPAAFNFLEQFNHMNSVQEQLNSTAPV</sequence>
<proteinExistence type="predicted"/>
<dbReference type="InterPro" id="IPR000679">
    <property type="entry name" value="Znf_GATA"/>
</dbReference>
<evidence type="ECO:0000256" key="5">
    <source>
        <dbReference type="ARBA" id="ARBA00023015"/>
    </source>
</evidence>
<dbReference type="PANTHER" id="PTHR10071">
    <property type="entry name" value="TRANSCRIPTION FACTOR GATA FAMILY MEMBER"/>
    <property type="match status" value="1"/>
</dbReference>
<dbReference type="CDD" id="cd00202">
    <property type="entry name" value="ZnF_GATA"/>
    <property type="match status" value="1"/>
</dbReference>
<dbReference type="Gene3D" id="3.30.50.10">
    <property type="entry name" value="Erythroid Transcription Factor GATA-1, subunit A"/>
    <property type="match status" value="1"/>
</dbReference>
<dbReference type="InterPro" id="IPR039355">
    <property type="entry name" value="Transcription_factor_GATA"/>
</dbReference>
<feature type="region of interest" description="Disordered" evidence="9">
    <location>
        <begin position="77"/>
        <end position="152"/>
    </location>
</feature>
<feature type="compositionally biased region" description="Low complexity" evidence="9">
    <location>
        <begin position="135"/>
        <end position="152"/>
    </location>
</feature>
<dbReference type="Pfam" id="PF00320">
    <property type="entry name" value="GATA"/>
    <property type="match status" value="1"/>
</dbReference>
<feature type="region of interest" description="Disordered" evidence="9">
    <location>
        <begin position="1"/>
        <end position="29"/>
    </location>
</feature>
<dbReference type="PROSITE" id="PS50114">
    <property type="entry name" value="GATA_ZN_FINGER_2"/>
    <property type="match status" value="1"/>
</dbReference>
<keyword evidence="7" id="KW-0539">Nucleus</keyword>
<evidence type="ECO:0000259" key="10">
    <source>
        <dbReference type="PROSITE" id="PS50114"/>
    </source>
</evidence>
<name>A0ABR1DC16_NECAM</name>
<accession>A0ABR1DC16</accession>
<evidence type="ECO:0000313" key="11">
    <source>
        <dbReference type="EMBL" id="KAK6748040.1"/>
    </source>
</evidence>
<comment type="subcellular location">
    <subcellularLocation>
        <location evidence="1">Nucleus</location>
    </subcellularLocation>
</comment>
<feature type="compositionally biased region" description="Pro residues" evidence="9">
    <location>
        <begin position="1"/>
        <end position="10"/>
    </location>
</feature>
<dbReference type="PROSITE" id="PS00344">
    <property type="entry name" value="GATA_ZN_FINGER_1"/>
    <property type="match status" value="1"/>
</dbReference>
<evidence type="ECO:0000256" key="3">
    <source>
        <dbReference type="ARBA" id="ARBA00022771"/>
    </source>
</evidence>
<feature type="region of interest" description="Disordered" evidence="9">
    <location>
        <begin position="190"/>
        <end position="229"/>
    </location>
</feature>
<evidence type="ECO:0000256" key="1">
    <source>
        <dbReference type="ARBA" id="ARBA00004123"/>
    </source>
</evidence>
<gene>
    <name evidence="11" type="primary">Necator_chrIV.g14242</name>
    <name evidence="11" type="ORF">RB195_000948</name>
</gene>
<organism evidence="11 12">
    <name type="scientific">Necator americanus</name>
    <name type="common">Human hookworm</name>
    <dbReference type="NCBI Taxonomy" id="51031"/>
    <lineage>
        <taxon>Eukaryota</taxon>
        <taxon>Metazoa</taxon>
        <taxon>Ecdysozoa</taxon>
        <taxon>Nematoda</taxon>
        <taxon>Chromadorea</taxon>
        <taxon>Rhabditida</taxon>
        <taxon>Rhabditina</taxon>
        <taxon>Rhabditomorpha</taxon>
        <taxon>Strongyloidea</taxon>
        <taxon>Ancylostomatidae</taxon>
        <taxon>Bunostominae</taxon>
        <taxon>Necator</taxon>
    </lineage>
</organism>
<dbReference type="Proteomes" id="UP001303046">
    <property type="component" value="Unassembled WGS sequence"/>
</dbReference>
<evidence type="ECO:0000256" key="2">
    <source>
        <dbReference type="ARBA" id="ARBA00022723"/>
    </source>
</evidence>
<dbReference type="PANTHER" id="PTHR10071:SF233">
    <property type="entry name" value="TRANSCRIPTION FACTOR ELT-6"/>
    <property type="match status" value="1"/>
</dbReference>
<evidence type="ECO:0000256" key="8">
    <source>
        <dbReference type="PROSITE-ProRule" id="PRU00094"/>
    </source>
</evidence>
<evidence type="ECO:0000256" key="4">
    <source>
        <dbReference type="ARBA" id="ARBA00022833"/>
    </source>
</evidence>
<evidence type="ECO:0000256" key="6">
    <source>
        <dbReference type="ARBA" id="ARBA00023163"/>
    </source>
</evidence>
<dbReference type="SUPFAM" id="SSF57716">
    <property type="entry name" value="Glucocorticoid receptor-like (DNA-binding domain)"/>
    <property type="match status" value="1"/>
</dbReference>
<feature type="compositionally biased region" description="Basic and acidic residues" evidence="9">
    <location>
        <begin position="77"/>
        <end position="89"/>
    </location>
</feature>
<feature type="compositionally biased region" description="Basic and acidic residues" evidence="9">
    <location>
        <begin position="111"/>
        <end position="120"/>
    </location>
</feature>
<dbReference type="InterPro" id="IPR013088">
    <property type="entry name" value="Znf_NHR/GATA"/>
</dbReference>
<keyword evidence="5" id="KW-0805">Transcription regulation</keyword>
<dbReference type="SMART" id="SM00401">
    <property type="entry name" value="ZnF_GATA"/>
    <property type="match status" value="1"/>
</dbReference>
<keyword evidence="3 8" id="KW-0863">Zinc-finger</keyword>
<protein>
    <recommendedName>
        <fullName evidence="10">GATA-type domain-containing protein</fullName>
    </recommendedName>
</protein>
<comment type="caution">
    <text evidence="11">The sequence shown here is derived from an EMBL/GenBank/DDBJ whole genome shotgun (WGS) entry which is preliminary data.</text>
</comment>
<dbReference type="PRINTS" id="PR00619">
    <property type="entry name" value="GATAZNFINGER"/>
</dbReference>
<evidence type="ECO:0000256" key="7">
    <source>
        <dbReference type="ARBA" id="ARBA00023242"/>
    </source>
</evidence>
<dbReference type="EMBL" id="JAVFWL010000004">
    <property type="protein sequence ID" value="KAK6748040.1"/>
    <property type="molecule type" value="Genomic_DNA"/>
</dbReference>
<feature type="domain" description="GATA-type" evidence="10">
    <location>
        <begin position="251"/>
        <end position="304"/>
    </location>
</feature>
<keyword evidence="6" id="KW-0804">Transcription</keyword>
<keyword evidence="2" id="KW-0479">Metal-binding</keyword>
<feature type="compositionally biased region" description="Low complexity" evidence="9">
    <location>
        <begin position="11"/>
        <end position="25"/>
    </location>
</feature>
<keyword evidence="4" id="KW-0862">Zinc</keyword>
<evidence type="ECO:0000313" key="12">
    <source>
        <dbReference type="Proteomes" id="UP001303046"/>
    </source>
</evidence>
<reference evidence="11 12" key="1">
    <citation type="submission" date="2023-08" db="EMBL/GenBank/DDBJ databases">
        <title>A Necator americanus chromosomal reference genome.</title>
        <authorList>
            <person name="Ilik V."/>
            <person name="Petrzelkova K.J."/>
            <person name="Pardy F."/>
            <person name="Fuh T."/>
            <person name="Niatou-Singa F.S."/>
            <person name="Gouil Q."/>
            <person name="Baker L."/>
            <person name="Ritchie M.E."/>
            <person name="Jex A.R."/>
            <person name="Gazzola D."/>
            <person name="Li H."/>
            <person name="Toshio Fujiwara R."/>
            <person name="Zhan B."/>
            <person name="Aroian R.V."/>
            <person name="Pafco B."/>
            <person name="Schwarz E.M."/>
        </authorList>
    </citation>
    <scope>NUCLEOTIDE SEQUENCE [LARGE SCALE GENOMIC DNA]</scope>
    <source>
        <strain evidence="11 12">Aroian</strain>
        <tissue evidence="11">Whole animal</tissue>
    </source>
</reference>
<evidence type="ECO:0000256" key="9">
    <source>
        <dbReference type="SAM" id="MobiDB-lite"/>
    </source>
</evidence>
<keyword evidence="12" id="KW-1185">Reference proteome</keyword>
<feature type="compositionally biased region" description="Polar residues" evidence="9">
    <location>
        <begin position="204"/>
        <end position="218"/>
    </location>
</feature>